<dbReference type="OMA" id="CLIRECT"/>
<organism evidence="4">
    <name type="scientific">Coccidioides posadasii (strain RMSCC 757 / Silveira)</name>
    <name type="common">Valley fever fungus</name>
    <dbReference type="NCBI Taxonomy" id="443226"/>
    <lineage>
        <taxon>Eukaryota</taxon>
        <taxon>Fungi</taxon>
        <taxon>Dikarya</taxon>
        <taxon>Ascomycota</taxon>
        <taxon>Pezizomycotina</taxon>
        <taxon>Eurotiomycetes</taxon>
        <taxon>Eurotiomycetidae</taxon>
        <taxon>Onygenales</taxon>
        <taxon>Onygenaceae</taxon>
        <taxon>Coccidioides</taxon>
    </lineage>
</organism>
<feature type="compositionally biased region" description="Basic and acidic residues" evidence="1">
    <location>
        <begin position="121"/>
        <end position="136"/>
    </location>
</feature>
<evidence type="ECO:0000313" key="3">
    <source>
        <dbReference type="EMBL" id="EFW20068.1"/>
    </source>
</evidence>
<name>E9D164_COCPS</name>
<evidence type="ECO:0000256" key="1">
    <source>
        <dbReference type="SAM" id="MobiDB-lite"/>
    </source>
</evidence>
<reference evidence="4" key="2">
    <citation type="submission" date="2010-03" db="EMBL/GenBank/DDBJ databases">
        <title>The genome sequence of Coccidioides posadasii strain Silveira.</title>
        <authorList>
            <consortium name="The Broad Institute Genome Sequencing Center for Infectious Disease"/>
            <person name="Neafsey D."/>
            <person name="Orbach M."/>
            <person name="Henn M.R."/>
            <person name="Cole G.T."/>
            <person name="Galgiani J."/>
            <person name="Gardner M.J."/>
            <person name="Kirkland T.N."/>
            <person name="Taylor J.W."/>
            <person name="Young S.K."/>
            <person name="Zeng Q."/>
            <person name="Koehrsen M."/>
            <person name="Alvarado L."/>
            <person name="Berlin A."/>
            <person name="Borenstein D."/>
            <person name="Chapman S.B."/>
            <person name="Chen Z."/>
            <person name="Engels R."/>
            <person name="Freedman E."/>
            <person name="Gellesch M."/>
            <person name="Goldberg J."/>
            <person name="Griggs A."/>
            <person name="Gujja S."/>
            <person name="Heilman E."/>
            <person name="Heiman D."/>
            <person name="Howarth C."/>
            <person name="Jen D."/>
            <person name="Larson L."/>
            <person name="Mehta T."/>
            <person name="Neiman D."/>
            <person name="Park D."/>
            <person name="Pearson M."/>
            <person name="Richards J."/>
            <person name="Roberts A."/>
            <person name="Saif S."/>
            <person name="Shea T."/>
            <person name="Shenoy N."/>
            <person name="Sisk P."/>
            <person name="Stolte C."/>
            <person name="Sykes S."/>
            <person name="Walk T."/>
            <person name="White J."/>
            <person name="Yandava C."/>
            <person name="Haas B."/>
            <person name="Nusbaum C."/>
            <person name="Birren B."/>
        </authorList>
    </citation>
    <scope>NUCLEOTIDE SEQUENCE [LARGE SCALE GENOMIC DNA]</scope>
    <source>
        <strain evidence="4">RMSCC 757 / Silveira</strain>
    </source>
</reference>
<feature type="region of interest" description="Disordered" evidence="1">
    <location>
        <begin position="115"/>
        <end position="167"/>
    </location>
</feature>
<feature type="region of interest" description="Disordered" evidence="1">
    <location>
        <begin position="1"/>
        <end position="31"/>
    </location>
</feature>
<dbReference type="VEuPathDB" id="FungiDB:D8B26_003477"/>
<accession>E9D164</accession>
<protein>
    <submittedName>
        <fullName evidence="3">Uncharacterized protein</fullName>
    </submittedName>
</protein>
<evidence type="ECO:0000313" key="4">
    <source>
        <dbReference type="Proteomes" id="UP000002497"/>
    </source>
</evidence>
<dbReference type="Proteomes" id="UP000002497">
    <property type="component" value="Unassembled WGS sequence"/>
</dbReference>
<gene>
    <name evidence="3" type="ORF">CPSG_03243</name>
</gene>
<dbReference type="STRING" id="443226.E9D164"/>
<dbReference type="OrthoDB" id="4173674at2759"/>
<dbReference type="EMBL" id="GL636489">
    <property type="protein sequence ID" value="EFW20068.1"/>
    <property type="molecule type" value="Genomic_DNA"/>
</dbReference>
<feature type="compositionally biased region" description="Basic and acidic residues" evidence="1">
    <location>
        <begin position="10"/>
        <end position="29"/>
    </location>
</feature>
<feature type="compositionally biased region" description="Low complexity" evidence="1">
    <location>
        <begin position="180"/>
        <end position="206"/>
    </location>
</feature>
<keyword evidence="2" id="KW-0812">Transmembrane</keyword>
<evidence type="ECO:0000256" key="2">
    <source>
        <dbReference type="SAM" id="Phobius"/>
    </source>
</evidence>
<dbReference type="VEuPathDB" id="FungiDB:CPSG_03243"/>
<keyword evidence="4" id="KW-1185">Reference proteome</keyword>
<reference evidence="4" key="1">
    <citation type="journal article" date="2010" name="Genome Res.">
        <title>Population genomic sequencing of Coccidioides fungi reveals recent hybridization and transposon control.</title>
        <authorList>
            <person name="Neafsey D.E."/>
            <person name="Barker B.M."/>
            <person name="Sharpton T.J."/>
            <person name="Stajich J.E."/>
            <person name="Park D.J."/>
            <person name="Whiston E."/>
            <person name="Hung C.-Y."/>
            <person name="McMahan C."/>
            <person name="White J."/>
            <person name="Sykes S."/>
            <person name="Heiman D."/>
            <person name="Young S."/>
            <person name="Zeng Q."/>
            <person name="Abouelleil A."/>
            <person name="Aftuck L."/>
            <person name="Bessette D."/>
            <person name="Brown A."/>
            <person name="FitzGerald M."/>
            <person name="Lui A."/>
            <person name="Macdonald J.P."/>
            <person name="Priest M."/>
            <person name="Orbach M.J."/>
            <person name="Galgiani J.N."/>
            <person name="Kirkland T.N."/>
            <person name="Cole G.T."/>
            <person name="Birren B.W."/>
            <person name="Henn M.R."/>
            <person name="Taylor J.W."/>
            <person name="Rounsley S.D."/>
        </authorList>
    </citation>
    <scope>NUCLEOTIDE SEQUENCE [LARGE SCALE GENOMIC DNA]</scope>
    <source>
        <strain evidence="4">RMSCC 757 / Silveira</strain>
    </source>
</reference>
<feature type="transmembrane region" description="Helical" evidence="2">
    <location>
        <begin position="219"/>
        <end position="242"/>
    </location>
</feature>
<keyword evidence="2" id="KW-1133">Transmembrane helix</keyword>
<sequence length="352" mass="37962">MAGLLSVLEPRQRFSRRDRESKDSCRSNEGKGVCIKKKKCPGISTKGLCPDDDDDVQCCLIRECTVPQGKGYCRSKEDNGCPGGEFFPGTGDPWPCPGPNDIQCCVKKEDITSAEPSTTQKTKDSTKTTTETRETSSKITITSESSDEPSTTSSTSSSSSPSSSTLTSSSLFFSTVTVTPSPVSTSSIPQTISSTSLLPSQTTTQPVSDSNRKLSSAQLGGIAVGSIAAGFALILFIIFILMRIARARHNKKIAREGTLYQTQMPSEMPDSGFGSNAISAVGAATMRSKNRTYMRMGTEYDNDKHSPVGNGAGEGYELEPRPAYRPFRPHHAEAMVELDGSPTTREKGRRHW</sequence>
<feature type="compositionally biased region" description="Low complexity" evidence="1">
    <location>
        <begin position="137"/>
        <end position="167"/>
    </location>
</feature>
<keyword evidence="2" id="KW-0472">Membrane</keyword>
<feature type="region of interest" description="Disordered" evidence="1">
    <location>
        <begin position="180"/>
        <end position="212"/>
    </location>
</feature>
<dbReference type="AlphaFoldDB" id="E9D164"/>
<dbReference type="eggNOG" id="ENOG502TGTC">
    <property type="taxonomic scope" value="Eukaryota"/>
</dbReference>
<proteinExistence type="predicted"/>
<dbReference type="HOGENOM" id="CLU_067598_0_0_1"/>